<protein>
    <submittedName>
        <fullName evidence="2">VOC family protein</fullName>
    </submittedName>
</protein>
<dbReference type="SUPFAM" id="SSF54593">
    <property type="entry name" value="Glyoxalase/Bleomycin resistance protein/Dihydroxybiphenyl dioxygenase"/>
    <property type="match status" value="1"/>
</dbReference>
<evidence type="ECO:0000313" key="2">
    <source>
        <dbReference type="EMBL" id="MBJ6726243.1"/>
    </source>
</evidence>
<keyword evidence="3" id="KW-1185">Reference proteome</keyword>
<dbReference type="EMBL" id="JAEMHM010000013">
    <property type="protein sequence ID" value="MBJ6726243.1"/>
    <property type="molecule type" value="Genomic_DNA"/>
</dbReference>
<reference evidence="2" key="1">
    <citation type="submission" date="2020-12" db="EMBL/GenBank/DDBJ databases">
        <title>Geomonas sp. Red875, isolated from river sediment.</title>
        <authorList>
            <person name="Xu Z."/>
            <person name="Zhang Z."/>
            <person name="Masuda Y."/>
            <person name="Itoh H."/>
            <person name="Senoo K."/>
        </authorList>
    </citation>
    <scope>NUCLEOTIDE SEQUENCE</scope>
    <source>
        <strain evidence="2">Red875</strain>
    </source>
</reference>
<gene>
    <name evidence="2" type="ORF">JFN93_16135</name>
</gene>
<dbReference type="Pfam" id="PF06983">
    <property type="entry name" value="3-dmu-9_3-mt"/>
    <property type="match status" value="1"/>
</dbReference>
<dbReference type="InterPro" id="IPR009725">
    <property type="entry name" value="3_dmu_93_MTrfase"/>
</dbReference>
<evidence type="ECO:0000313" key="3">
    <source>
        <dbReference type="Proteomes" id="UP000636888"/>
    </source>
</evidence>
<dbReference type="Proteomes" id="UP000636888">
    <property type="component" value="Unassembled WGS sequence"/>
</dbReference>
<dbReference type="CDD" id="cd06588">
    <property type="entry name" value="PhnB_like"/>
    <property type="match status" value="1"/>
</dbReference>
<feature type="domain" description="PhnB-like" evidence="1">
    <location>
        <begin position="2"/>
        <end position="122"/>
    </location>
</feature>
<organism evidence="2 3">
    <name type="scientific">Geomesophilobacter sediminis</name>
    <dbReference type="NCBI Taxonomy" id="2798584"/>
    <lineage>
        <taxon>Bacteria</taxon>
        <taxon>Pseudomonadati</taxon>
        <taxon>Thermodesulfobacteriota</taxon>
        <taxon>Desulfuromonadia</taxon>
        <taxon>Geobacterales</taxon>
        <taxon>Geobacteraceae</taxon>
        <taxon>Geomesophilobacter</taxon>
    </lineage>
</organism>
<dbReference type="PIRSF" id="PIRSF021700">
    <property type="entry name" value="3_dmu_93_MTrfase"/>
    <property type="match status" value="1"/>
</dbReference>
<name>A0A8J7IQN2_9BACT</name>
<dbReference type="AlphaFoldDB" id="A0A8J7IQN2"/>
<dbReference type="InterPro" id="IPR028973">
    <property type="entry name" value="PhnB-like"/>
</dbReference>
<proteinExistence type="predicted"/>
<comment type="caution">
    <text evidence="2">The sequence shown here is derived from an EMBL/GenBank/DDBJ whole genome shotgun (WGS) entry which is preliminary data.</text>
</comment>
<dbReference type="Gene3D" id="3.10.180.10">
    <property type="entry name" value="2,3-Dihydroxybiphenyl 1,2-Dioxygenase, domain 1"/>
    <property type="match status" value="1"/>
</dbReference>
<accession>A0A8J7IQN2</accession>
<evidence type="ECO:0000259" key="1">
    <source>
        <dbReference type="Pfam" id="PF06983"/>
    </source>
</evidence>
<dbReference type="InterPro" id="IPR029068">
    <property type="entry name" value="Glyas_Bleomycin-R_OHBP_Dase"/>
</dbReference>
<dbReference type="PANTHER" id="PTHR33990">
    <property type="entry name" value="PROTEIN YJDN-RELATED"/>
    <property type="match status" value="1"/>
</dbReference>
<sequence length="164" mass="18443">MQKITPFLWFNNQAEEAVEFYTSIFPDSKATITTRYGAEGAEASGIPKGTVMTVEFQLAGQQFVALNGGPSFKFTEAISFVVNCDSQEEIDHYWNQLSEGGDPNAQMCGWLKDKFGVSWQIVPSMLGEWLNDPERASHVMKAVLRMKKLDMTVMQKAFESVRVE</sequence>